<feature type="transmembrane region" description="Helical" evidence="1">
    <location>
        <begin position="91"/>
        <end position="109"/>
    </location>
</feature>
<keyword evidence="1" id="KW-1133">Transmembrane helix</keyword>
<dbReference type="Proteomes" id="UP001602245">
    <property type="component" value="Unassembled WGS sequence"/>
</dbReference>
<dbReference type="Pfam" id="PF08044">
    <property type="entry name" value="DUF1707"/>
    <property type="match status" value="1"/>
</dbReference>
<dbReference type="PANTHER" id="PTHR40763:SF4">
    <property type="entry name" value="DUF1707 DOMAIN-CONTAINING PROTEIN"/>
    <property type="match status" value="1"/>
</dbReference>
<feature type="domain" description="DUF1707" evidence="2">
    <location>
        <begin position="14"/>
        <end position="66"/>
    </location>
</feature>
<evidence type="ECO:0000313" key="4">
    <source>
        <dbReference type="Proteomes" id="UP001602245"/>
    </source>
</evidence>
<keyword evidence="1" id="KW-0472">Membrane</keyword>
<sequence>MAPQHTPGSDGQRIRASDGEREQVAHILGTAMGEGRLTLDEGEQRLAAVYAAVYRDDLGQFTADLPENGRYALAELPEAKRAVVRDRRRKAAVVSAAVLAAAALVGVVLLSGGHFLWPGFLFFFIMLRPLARGRHHHR</sequence>
<proteinExistence type="predicted"/>
<feature type="transmembrane region" description="Helical" evidence="1">
    <location>
        <begin position="115"/>
        <end position="131"/>
    </location>
</feature>
<evidence type="ECO:0000259" key="2">
    <source>
        <dbReference type="Pfam" id="PF08044"/>
    </source>
</evidence>
<organism evidence="3 4">
    <name type="scientific">Paractinoplanes globisporus</name>
    <dbReference type="NCBI Taxonomy" id="113565"/>
    <lineage>
        <taxon>Bacteria</taxon>
        <taxon>Bacillati</taxon>
        <taxon>Actinomycetota</taxon>
        <taxon>Actinomycetes</taxon>
        <taxon>Micromonosporales</taxon>
        <taxon>Micromonosporaceae</taxon>
        <taxon>Paractinoplanes</taxon>
    </lineage>
</organism>
<dbReference type="RefSeq" id="WP_020510823.1">
    <property type="nucleotide sequence ID" value="NZ_JBIAZU010000002.1"/>
</dbReference>
<dbReference type="EMBL" id="JBIAZU010000002">
    <property type="protein sequence ID" value="MFF5290204.1"/>
    <property type="molecule type" value="Genomic_DNA"/>
</dbReference>
<gene>
    <name evidence="3" type="ORF">ACFY35_12220</name>
</gene>
<name>A0ABW6WBY9_9ACTN</name>
<evidence type="ECO:0000313" key="3">
    <source>
        <dbReference type="EMBL" id="MFF5290204.1"/>
    </source>
</evidence>
<keyword evidence="4" id="KW-1185">Reference proteome</keyword>
<keyword evidence="1" id="KW-0812">Transmembrane</keyword>
<comment type="caution">
    <text evidence="3">The sequence shown here is derived from an EMBL/GenBank/DDBJ whole genome shotgun (WGS) entry which is preliminary data.</text>
</comment>
<reference evidence="3 4" key="1">
    <citation type="submission" date="2024-10" db="EMBL/GenBank/DDBJ databases">
        <title>The Natural Products Discovery Center: Release of the First 8490 Sequenced Strains for Exploring Actinobacteria Biosynthetic Diversity.</title>
        <authorList>
            <person name="Kalkreuter E."/>
            <person name="Kautsar S.A."/>
            <person name="Yang D."/>
            <person name="Bader C.D."/>
            <person name="Teijaro C.N."/>
            <person name="Fluegel L."/>
            <person name="Davis C.M."/>
            <person name="Simpson J.R."/>
            <person name="Lauterbach L."/>
            <person name="Steele A.D."/>
            <person name="Gui C."/>
            <person name="Meng S."/>
            <person name="Li G."/>
            <person name="Viehrig K."/>
            <person name="Ye F."/>
            <person name="Su P."/>
            <person name="Kiefer A.F."/>
            <person name="Nichols A."/>
            <person name="Cepeda A.J."/>
            <person name="Yan W."/>
            <person name="Fan B."/>
            <person name="Jiang Y."/>
            <person name="Adhikari A."/>
            <person name="Zheng C.-J."/>
            <person name="Schuster L."/>
            <person name="Cowan T.M."/>
            <person name="Smanski M.J."/>
            <person name="Chevrette M.G."/>
            <person name="De Carvalho L.P.S."/>
            <person name="Shen B."/>
        </authorList>
    </citation>
    <scope>NUCLEOTIDE SEQUENCE [LARGE SCALE GENOMIC DNA]</scope>
    <source>
        <strain evidence="3 4">NPDC000087</strain>
    </source>
</reference>
<protein>
    <submittedName>
        <fullName evidence="3">DUF1707 domain-containing protein</fullName>
    </submittedName>
</protein>
<accession>A0ABW6WBY9</accession>
<dbReference type="PANTHER" id="PTHR40763">
    <property type="entry name" value="MEMBRANE PROTEIN-RELATED"/>
    <property type="match status" value="1"/>
</dbReference>
<evidence type="ECO:0000256" key="1">
    <source>
        <dbReference type="SAM" id="Phobius"/>
    </source>
</evidence>
<dbReference type="InterPro" id="IPR012551">
    <property type="entry name" value="DUF1707_SHOCT-like"/>
</dbReference>